<dbReference type="EMBL" id="CP031229">
    <property type="protein sequence ID" value="AXH95107.1"/>
    <property type="molecule type" value="Genomic_DNA"/>
</dbReference>
<protein>
    <recommendedName>
        <fullName evidence="4">Cytochrome aa3 subunit 4</fullName>
    </recommendedName>
</protein>
<sequence length="71" mass="7457">MHDDDDNHGQSPAAWVSVAVMVLAAAVACYAAVFGPTTMLWGGIVVFLAGGVMWYFLERFGLGAAGSGHER</sequence>
<feature type="transmembrane region" description="Helical" evidence="1">
    <location>
        <begin position="39"/>
        <end position="57"/>
    </location>
</feature>
<dbReference type="AlphaFoldDB" id="A0A345NJ99"/>
<dbReference type="Proteomes" id="UP000253790">
    <property type="component" value="Chromosome"/>
</dbReference>
<dbReference type="KEGG" id="orn:DV701_02105"/>
<keyword evidence="1" id="KW-0812">Transmembrane</keyword>
<dbReference type="NCBIfam" id="NF041681">
    <property type="entry name" value="HGxxPAAW"/>
    <property type="match status" value="1"/>
</dbReference>
<gene>
    <name evidence="2" type="ORF">DV701_02105</name>
</gene>
<evidence type="ECO:0000256" key="1">
    <source>
        <dbReference type="SAM" id="Phobius"/>
    </source>
</evidence>
<dbReference type="Pfam" id="PF20447">
    <property type="entry name" value="DUF6704"/>
    <property type="match status" value="1"/>
</dbReference>
<proteinExistence type="predicted"/>
<keyword evidence="1" id="KW-0472">Membrane</keyword>
<accession>A0A345NJ99</accession>
<keyword evidence="1" id="KW-1133">Transmembrane helix</keyword>
<evidence type="ECO:0008006" key="4">
    <source>
        <dbReference type="Google" id="ProtNLM"/>
    </source>
</evidence>
<name>A0A345NJ99_9MICO</name>
<organism evidence="2 3">
    <name type="scientific">Ornithinimicrobium avium</name>
    <dbReference type="NCBI Taxonomy" id="2283195"/>
    <lineage>
        <taxon>Bacteria</taxon>
        <taxon>Bacillati</taxon>
        <taxon>Actinomycetota</taxon>
        <taxon>Actinomycetes</taxon>
        <taxon>Micrococcales</taxon>
        <taxon>Ornithinimicrobiaceae</taxon>
        <taxon>Ornithinimicrobium</taxon>
    </lineage>
</organism>
<feature type="transmembrane region" description="Helical" evidence="1">
    <location>
        <begin position="12"/>
        <end position="33"/>
    </location>
</feature>
<evidence type="ECO:0000313" key="2">
    <source>
        <dbReference type="EMBL" id="AXH95107.1"/>
    </source>
</evidence>
<reference evidence="2 3" key="1">
    <citation type="submission" date="2018-07" db="EMBL/GenBank/DDBJ databases">
        <title>Complete genome sequencing of Ornithinimicrobium sp. AMA3305.</title>
        <authorList>
            <person name="Bae J.-W."/>
        </authorList>
    </citation>
    <scope>NUCLEOTIDE SEQUENCE [LARGE SCALE GENOMIC DNA]</scope>
    <source>
        <strain evidence="2 3">AMA3305</strain>
    </source>
</reference>
<keyword evidence="3" id="KW-1185">Reference proteome</keyword>
<evidence type="ECO:0000313" key="3">
    <source>
        <dbReference type="Proteomes" id="UP000253790"/>
    </source>
</evidence>
<dbReference type="RefSeq" id="WP_114926872.1">
    <property type="nucleotide sequence ID" value="NZ_CP031229.1"/>
</dbReference>
<dbReference type="InterPro" id="IPR046550">
    <property type="entry name" value="DUF6704"/>
</dbReference>